<keyword evidence="6 11" id="KW-0175">Coiled coil</keyword>
<dbReference type="InterPro" id="IPR001609">
    <property type="entry name" value="Myosin_head_motor_dom-like"/>
</dbReference>
<dbReference type="InterPro" id="IPR036961">
    <property type="entry name" value="Kinesin_motor_dom_sf"/>
</dbReference>
<reference evidence="15 16" key="1">
    <citation type="submission" date="2022-01" db="EMBL/GenBank/DDBJ databases">
        <authorList>
            <person name="Xiong W."/>
            <person name="Schranz E."/>
        </authorList>
    </citation>
    <scope>NUCLEOTIDE SEQUENCE [LARGE SCALE GENOMIC DNA]</scope>
</reference>
<sequence>MAAVSVGVGSLVWVEDPDEAWIDGEVIEVTGENIKIASTSGKTVVAKSSHVYPKDAEAPPCGVDDMTKLAYLHEPGVLANLRSRYDINEIYTYTGSILIAVNPFTRLPHLYDSHMMAQYKGAAFGELSPHPFAVADAAYRVMINEGISQSILVSGESGAGKTESTKQLMRYLAYMGGRASTDGRSVEQKVLESNPVLEAFGNAKTVRNNNSSRFGKFVEIQFDEKGRISGAAIRTYLLERSRVCQLSDPERNYHCFYMLCAAPPEDLKRYKVGDPKTFHYLNQSNCYQIDGLDERKEYIATKNAMDVVGIHSEEQDGIFRVVAAILHLGNIEFTKGKEMDSSTPKDEKSWFHLKTAAELFMCDVKSLEDSLCKRVIVTRDETITKWLDPEAAAISRDALAKVVYSRLFDWLVDRINNSIGQDPDSKYIIGVLDIYGFESFKTNSFEQFCINLTNEKLQQHFNQHVFKMEQEEYTKEEINWSYIEFIDNQDILDLIEKKPGGIIALLDEACMFPRSTHETFAQKLYQTFKNHQRFTKPKLARSDFTICHYAGDVTYQTDLFPTSSDESSKSSKFSSIGTRFKQQLQQLLETLSSTEPHYIRCVKPNNLLKPAIFENHNVLQQLRCGGVLEAIRISCAGYPTRKPFVEFVDRFGILAPEVLDGNNDEVLACKRLLEKVGLEGYQIGKTKVFLRAGQMAELDARRTEVLGRSASIIQRKVRSYIARKSYILLRRSILQIQSVCRGQLTRQVYESMRREAASIRIQRNLRMYLARKAYKELHISAVSIQTGLRGMSARNELRFRRQTKAAIFIQSHCRKFLARLHFVKAKKAAVTIQCSWRGKVARKELKKLKMAARETGALQAAKNKLEKQVEELTWRLQLEKRMRADLEEAKTQENAKLQSALQDMQSQFKETKELLMKERETTKKVVETVPVIQEVQVVDHELTNKLTSENEKLKDLVSSLEKKIDDTEKKYEETNKLSEERLKQALDAETKIIQLKTAMQSLQEKVSDMASENQILRQKAFSTTSARMADYPQTPEAKSMANGHFASEETQTPAARNLNNEFDSKAKRPPVDRQHENVDALIECVKKDIGFSQGKPVAAFTIYKCLIQWKSFEAERTSVFDRLIQMIGSAIEDQDNNEHMAYWLSNSSTLLFLLQRSIKSDGANSVRKPPPPTSLFGRMTMGFRSSPSTVNLAAANAALEVVRQVEAKYPALLFKQQLTAYVEKMYGIIRDNLKKELGSFLTLCIQAPRASKGVLRSGRSFSKDSQSNHWQGIIDCLNTLLTTLKENFVPPIIVQKIFTQIFSYINVQLFNSLLLRRECCTFSNGEYVKAGLAELELWCAQAKEEYAGSAWDELKHIRQAVGFLVIHQKYRISYDEIIHDLCPILSVQQLYRICTLYWDDNYNTRSVSPDVISSMRVLMTEDSNSAASSSFLLDDNSSIPFSVDDLSSSLQVKEFADVKPALELIENPAFLFLHE</sequence>
<keyword evidence="7 10" id="KW-0518">Myosin</keyword>
<dbReference type="PROSITE" id="PS50096">
    <property type="entry name" value="IQ"/>
    <property type="match status" value="6"/>
</dbReference>
<dbReference type="PROSITE" id="PS51456">
    <property type="entry name" value="MYOSIN_MOTOR"/>
    <property type="match status" value="1"/>
</dbReference>
<dbReference type="Gene3D" id="6.20.240.20">
    <property type="match status" value="1"/>
</dbReference>
<feature type="coiled-coil region" evidence="11">
    <location>
        <begin position="848"/>
        <end position="1019"/>
    </location>
</feature>
<dbReference type="PANTHER" id="PTHR13140:SF836">
    <property type="entry name" value="MYOSIN-6"/>
    <property type="match status" value="1"/>
</dbReference>
<evidence type="ECO:0000256" key="2">
    <source>
        <dbReference type="ARBA" id="ARBA00022737"/>
    </source>
</evidence>
<dbReference type="FunFam" id="1.10.10.820:FF:000001">
    <property type="entry name" value="Myosin heavy chain"/>
    <property type="match status" value="1"/>
</dbReference>
<keyword evidence="9 10" id="KW-0009">Actin-binding</keyword>
<dbReference type="Gene3D" id="3.40.850.10">
    <property type="entry name" value="Kinesin motor domain"/>
    <property type="match status" value="1"/>
</dbReference>
<dbReference type="PRINTS" id="PR00193">
    <property type="entry name" value="MYOSINHEAVY"/>
</dbReference>
<dbReference type="Pfam" id="PF01843">
    <property type="entry name" value="DIL"/>
    <property type="match status" value="1"/>
</dbReference>
<dbReference type="Pfam" id="PF02736">
    <property type="entry name" value="Myosin_N"/>
    <property type="match status" value="1"/>
</dbReference>
<evidence type="ECO:0008006" key="17">
    <source>
        <dbReference type="Google" id="ProtNLM"/>
    </source>
</evidence>
<protein>
    <recommendedName>
        <fullName evidence="17">Myosin XI</fullName>
    </recommendedName>
</protein>
<dbReference type="GO" id="GO:0016459">
    <property type="term" value="C:myosin complex"/>
    <property type="evidence" value="ECO:0007669"/>
    <property type="project" value="UniProtKB-KW"/>
</dbReference>
<dbReference type="EMBL" id="CAKMRJ010000113">
    <property type="protein sequence ID" value="CAH1417853.1"/>
    <property type="molecule type" value="Genomic_DNA"/>
</dbReference>
<evidence type="ECO:0000256" key="8">
    <source>
        <dbReference type="ARBA" id="ARBA00023175"/>
    </source>
</evidence>
<evidence type="ECO:0000313" key="15">
    <source>
        <dbReference type="EMBL" id="CAH1417853.1"/>
    </source>
</evidence>
<dbReference type="InterPro" id="IPR002710">
    <property type="entry name" value="Dilute_dom"/>
</dbReference>
<dbReference type="Gene3D" id="1.20.5.190">
    <property type="match status" value="3"/>
</dbReference>
<dbReference type="Gene3D" id="1.20.120.720">
    <property type="entry name" value="Myosin VI head, motor domain, U50 subdomain"/>
    <property type="match status" value="1"/>
</dbReference>
<evidence type="ECO:0000256" key="11">
    <source>
        <dbReference type="SAM" id="Coils"/>
    </source>
</evidence>
<dbReference type="FunFam" id="1.20.5.190:FF:000001">
    <property type="entry name" value="unconventional myosin-Va"/>
    <property type="match status" value="2"/>
</dbReference>
<dbReference type="GO" id="GO:0005524">
    <property type="term" value="F:ATP binding"/>
    <property type="evidence" value="ECO:0007669"/>
    <property type="project" value="UniProtKB-UniRule"/>
</dbReference>
<dbReference type="SUPFAM" id="SSF52540">
    <property type="entry name" value="P-loop containing nucleoside triphosphate hydrolases"/>
    <property type="match status" value="2"/>
</dbReference>
<dbReference type="CDD" id="cd23767">
    <property type="entry name" value="IQCD"/>
    <property type="match status" value="1"/>
</dbReference>
<evidence type="ECO:0000313" key="16">
    <source>
        <dbReference type="Proteomes" id="UP001157418"/>
    </source>
</evidence>
<dbReference type="Gene3D" id="1.10.10.820">
    <property type="match status" value="1"/>
</dbReference>
<dbReference type="InterPro" id="IPR027417">
    <property type="entry name" value="P-loop_NTPase"/>
</dbReference>
<dbReference type="GO" id="GO:0016020">
    <property type="term" value="C:membrane"/>
    <property type="evidence" value="ECO:0007669"/>
    <property type="project" value="TreeGrafter"/>
</dbReference>
<dbReference type="InterPro" id="IPR036018">
    <property type="entry name" value="MYSc_Myo11"/>
</dbReference>
<name>A0AAU9MAH5_9ASTR</name>
<dbReference type="CDD" id="cd15475">
    <property type="entry name" value="MyosinXI_CBD"/>
    <property type="match status" value="1"/>
</dbReference>
<keyword evidence="5" id="KW-0112">Calmodulin-binding</keyword>
<feature type="domain" description="Myosin motor" evidence="13">
    <location>
        <begin position="61"/>
        <end position="703"/>
    </location>
</feature>
<dbReference type="Pfam" id="PF00063">
    <property type="entry name" value="Myosin_head"/>
    <property type="match status" value="2"/>
</dbReference>
<evidence type="ECO:0000256" key="1">
    <source>
        <dbReference type="ARBA" id="ARBA00008049"/>
    </source>
</evidence>
<dbReference type="InterPro" id="IPR000048">
    <property type="entry name" value="IQ_motif_EF-hand-BS"/>
</dbReference>
<dbReference type="GO" id="GO:0005737">
    <property type="term" value="C:cytoplasm"/>
    <property type="evidence" value="ECO:0007669"/>
    <property type="project" value="TreeGrafter"/>
</dbReference>
<evidence type="ECO:0000259" key="12">
    <source>
        <dbReference type="PROSITE" id="PS51126"/>
    </source>
</evidence>
<dbReference type="SMART" id="SM00015">
    <property type="entry name" value="IQ"/>
    <property type="match status" value="6"/>
</dbReference>
<evidence type="ECO:0000259" key="14">
    <source>
        <dbReference type="PROSITE" id="PS51844"/>
    </source>
</evidence>
<proteinExistence type="inferred from homology"/>
<dbReference type="GO" id="GO:0051015">
    <property type="term" value="F:actin filament binding"/>
    <property type="evidence" value="ECO:0007669"/>
    <property type="project" value="TreeGrafter"/>
</dbReference>
<dbReference type="SMART" id="SM00242">
    <property type="entry name" value="MYSc"/>
    <property type="match status" value="1"/>
</dbReference>
<feature type="domain" description="Dilute" evidence="12">
    <location>
        <begin position="1121"/>
        <end position="1421"/>
    </location>
</feature>
<accession>A0AAU9MAH5</accession>
<dbReference type="GO" id="GO:0030048">
    <property type="term" value="P:actin filament-based movement"/>
    <property type="evidence" value="ECO:0007669"/>
    <property type="project" value="UniProtKB-ARBA"/>
</dbReference>
<evidence type="ECO:0000256" key="6">
    <source>
        <dbReference type="ARBA" id="ARBA00023054"/>
    </source>
</evidence>
<feature type="domain" description="Myosin N-terminal SH3-like" evidence="14">
    <location>
        <begin position="7"/>
        <end position="56"/>
    </location>
</feature>
<evidence type="ECO:0000256" key="3">
    <source>
        <dbReference type="ARBA" id="ARBA00022741"/>
    </source>
</evidence>
<dbReference type="PROSITE" id="PS51126">
    <property type="entry name" value="DILUTE"/>
    <property type="match status" value="1"/>
</dbReference>
<evidence type="ECO:0000256" key="5">
    <source>
        <dbReference type="ARBA" id="ARBA00022860"/>
    </source>
</evidence>
<dbReference type="GO" id="GO:0005516">
    <property type="term" value="F:calmodulin binding"/>
    <property type="evidence" value="ECO:0007669"/>
    <property type="project" value="UniProtKB-KW"/>
</dbReference>
<dbReference type="InterPro" id="IPR037975">
    <property type="entry name" value="MyosinXI_CBD"/>
</dbReference>
<dbReference type="GO" id="GO:0007015">
    <property type="term" value="P:actin filament organization"/>
    <property type="evidence" value="ECO:0007669"/>
    <property type="project" value="InterPro"/>
</dbReference>
<dbReference type="FunFam" id="1.20.120.720:FF:000011">
    <property type="entry name" value="Myosin 2"/>
    <property type="match status" value="1"/>
</dbReference>
<dbReference type="SMART" id="SM01132">
    <property type="entry name" value="DIL"/>
    <property type="match status" value="1"/>
</dbReference>
<feature type="binding site" evidence="10">
    <location>
        <begin position="155"/>
        <end position="162"/>
    </location>
    <ligand>
        <name>ATP</name>
        <dbReference type="ChEBI" id="CHEBI:30616"/>
    </ligand>
</feature>
<keyword evidence="8 10" id="KW-0505">Motor protein</keyword>
<evidence type="ECO:0000256" key="9">
    <source>
        <dbReference type="ARBA" id="ARBA00023203"/>
    </source>
</evidence>
<dbReference type="GO" id="GO:0000146">
    <property type="term" value="F:microfilament motor activity"/>
    <property type="evidence" value="ECO:0007669"/>
    <property type="project" value="TreeGrafter"/>
</dbReference>
<evidence type="ECO:0000256" key="7">
    <source>
        <dbReference type="ARBA" id="ARBA00023123"/>
    </source>
</evidence>
<keyword evidence="3 10" id="KW-0547">Nucleotide-binding</keyword>
<dbReference type="PANTHER" id="PTHR13140">
    <property type="entry name" value="MYOSIN"/>
    <property type="match status" value="1"/>
</dbReference>
<dbReference type="FunFam" id="1.20.58.530:FF:000002">
    <property type="entry name" value="Class V myosin"/>
    <property type="match status" value="1"/>
</dbReference>
<comment type="similarity">
    <text evidence="1">Belongs to the TRAFAC class myosin-kinesin ATPase superfamily. Myosin family. Plant myosin class XI subfamily.</text>
</comment>
<keyword evidence="4 10" id="KW-0067">ATP-binding</keyword>
<keyword evidence="16" id="KW-1185">Reference proteome</keyword>
<dbReference type="Gene3D" id="1.20.58.530">
    <property type="match status" value="1"/>
</dbReference>
<evidence type="ECO:0000256" key="10">
    <source>
        <dbReference type="PROSITE-ProRule" id="PRU00782"/>
    </source>
</evidence>
<dbReference type="FunFam" id="1.20.5.190:FF:000018">
    <property type="entry name" value="Myosin XI D"/>
    <property type="match status" value="1"/>
</dbReference>
<keyword evidence="2" id="KW-0677">Repeat</keyword>
<evidence type="ECO:0000259" key="13">
    <source>
        <dbReference type="PROSITE" id="PS51456"/>
    </source>
</evidence>
<dbReference type="InterPro" id="IPR004009">
    <property type="entry name" value="SH3_Myosin"/>
</dbReference>
<organism evidence="15 16">
    <name type="scientific">Lactuca virosa</name>
    <dbReference type="NCBI Taxonomy" id="75947"/>
    <lineage>
        <taxon>Eukaryota</taxon>
        <taxon>Viridiplantae</taxon>
        <taxon>Streptophyta</taxon>
        <taxon>Embryophyta</taxon>
        <taxon>Tracheophyta</taxon>
        <taxon>Spermatophyta</taxon>
        <taxon>Magnoliopsida</taxon>
        <taxon>eudicotyledons</taxon>
        <taxon>Gunneridae</taxon>
        <taxon>Pentapetalae</taxon>
        <taxon>asterids</taxon>
        <taxon>campanulids</taxon>
        <taxon>Asterales</taxon>
        <taxon>Asteraceae</taxon>
        <taxon>Cichorioideae</taxon>
        <taxon>Cichorieae</taxon>
        <taxon>Lactucinae</taxon>
        <taxon>Lactuca</taxon>
    </lineage>
</organism>
<feature type="region of interest" description="Actin-binding" evidence="10">
    <location>
        <begin position="584"/>
        <end position="606"/>
    </location>
</feature>
<comment type="caution">
    <text evidence="15">The sequence shown here is derived from an EMBL/GenBank/DDBJ whole genome shotgun (WGS) entry which is preliminary data.</text>
</comment>
<gene>
    <name evidence="15" type="ORF">LVIROSA_LOCUS5502</name>
</gene>
<evidence type="ECO:0000256" key="4">
    <source>
        <dbReference type="ARBA" id="ARBA00022840"/>
    </source>
</evidence>
<dbReference type="Pfam" id="PF00612">
    <property type="entry name" value="IQ"/>
    <property type="match status" value="5"/>
</dbReference>
<dbReference type="CDD" id="cd01384">
    <property type="entry name" value="MYSc_Myo11"/>
    <property type="match status" value="1"/>
</dbReference>
<dbReference type="Proteomes" id="UP001157418">
    <property type="component" value="Unassembled WGS sequence"/>
</dbReference>
<dbReference type="PROSITE" id="PS51844">
    <property type="entry name" value="SH3_LIKE"/>
    <property type="match status" value="1"/>
</dbReference>